<dbReference type="InterPro" id="IPR016266">
    <property type="entry name" value="POLE2"/>
</dbReference>
<sequence length="523" mass="58249">MTHRLRHDLQALCLSESFRLDKEGFELLLGHAYAQGGDIECISQLLDTIDAGSVKLWTADMIRDLLGGTASGQHATEMIQVINAFDVPRVRYEPIRKAFYCQAEQLSLHGGPQDKQQVYLDRMYLLQQRLRRNPMFSKPVFDNLGGTSRAFCELTELKALLGLVGQTRYVMGCISQLEDGRFFLEDLSASVPLDITEAATVDGFVTENCIVVAEGKLQHSGVFKVEALGFPPLEPRAESQAAAKGIDFFGGQALRGEELVKALDWEMAHENDRIIIMSDVWLDKPETLDSLHLLLTGYEMMENVPSLFVLMGNFQSYSCASASTDYTAIRENFSSLAAALSQHRRIKQSSHFVLVPGPGDPGPASVLPRPGLPAQLTADLAQQLPRVSFASNPCRIRFGTQELVFFRDNLQNRMRRLCLLPPKGEDKSPERMHYHLSVTLLQQSHLCPVPMDQQAIYWQYDHALHLYPAPDVLVVADAFKATVNTFQGCVCINSGSLANKEFAAYVPALREGEPCELPEEDDL</sequence>
<comment type="caution">
    <text evidence="8">The sequence shown here is derived from an EMBL/GenBank/DDBJ whole genome shotgun (WGS) entry which is preliminary data.</text>
</comment>
<protein>
    <recommendedName>
        <fullName evidence="6">DNA polymerase epsilon subunit</fullName>
    </recommendedName>
    <alternativeName>
        <fullName evidence="6">DNA polymerase II subunit 2</fullName>
    </alternativeName>
</protein>
<evidence type="ECO:0000313" key="9">
    <source>
        <dbReference type="Proteomes" id="UP001489004"/>
    </source>
</evidence>
<comment type="similarity">
    <text evidence="2 6">Belongs to the DNA polymerase epsilon subunit B family.</text>
</comment>
<organism evidence="8 9">
    <name type="scientific">[Myrmecia] bisecta</name>
    <dbReference type="NCBI Taxonomy" id="41462"/>
    <lineage>
        <taxon>Eukaryota</taxon>
        <taxon>Viridiplantae</taxon>
        <taxon>Chlorophyta</taxon>
        <taxon>core chlorophytes</taxon>
        <taxon>Trebouxiophyceae</taxon>
        <taxon>Trebouxiales</taxon>
        <taxon>Trebouxiaceae</taxon>
        <taxon>Myrmecia</taxon>
    </lineage>
</organism>
<dbReference type="InterPro" id="IPR007185">
    <property type="entry name" value="DNA_pol_a/d/e_bsu"/>
</dbReference>
<evidence type="ECO:0000256" key="2">
    <source>
        <dbReference type="ARBA" id="ARBA00009560"/>
    </source>
</evidence>
<name>A0AAW1PWJ6_9CHLO</name>
<evidence type="ECO:0000256" key="4">
    <source>
        <dbReference type="ARBA" id="ARBA00023125"/>
    </source>
</evidence>
<dbReference type="GO" id="GO:0042276">
    <property type="term" value="P:error-prone translesion synthesis"/>
    <property type="evidence" value="ECO:0007669"/>
    <property type="project" value="TreeGrafter"/>
</dbReference>
<dbReference type="PANTHER" id="PTHR12708">
    <property type="entry name" value="DNA POLYMERASE EPSILON SUBUNIT B"/>
    <property type="match status" value="1"/>
</dbReference>
<keyword evidence="9" id="KW-1185">Reference proteome</keyword>
<keyword evidence="4 6" id="KW-0238">DNA-binding</keyword>
<comment type="subcellular location">
    <subcellularLocation>
        <location evidence="1 6">Nucleus</location>
    </subcellularLocation>
</comment>
<reference evidence="8 9" key="1">
    <citation type="journal article" date="2024" name="Nat. Commun.">
        <title>Phylogenomics reveals the evolutionary origins of lichenization in chlorophyte algae.</title>
        <authorList>
            <person name="Puginier C."/>
            <person name="Libourel C."/>
            <person name="Otte J."/>
            <person name="Skaloud P."/>
            <person name="Haon M."/>
            <person name="Grisel S."/>
            <person name="Petersen M."/>
            <person name="Berrin J.G."/>
            <person name="Delaux P.M."/>
            <person name="Dal Grande F."/>
            <person name="Keller J."/>
        </authorList>
    </citation>
    <scope>NUCLEOTIDE SEQUENCE [LARGE SCALE GENOMIC DNA]</scope>
    <source>
        <strain evidence="8 9">SAG 2043</strain>
    </source>
</reference>
<feature type="domain" description="DNA polymerase alpha/delta/epsilon subunit B" evidence="7">
    <location>
        <begin position="274"/>
        <end position="480"/>
    </location>
</feature>
<evidence type="ECO:0000256" key="1">
    <source>
        <dbReference type="ARBA" id="ARBA00004123"/>
    </source>
</evidence>
<evidence type="ECO:0000259" key="7">
    <source>
        <dbReference type="Pfam" id="PF04042"/>
    </source>
</evidence>
<keyword evidence="5 6" id="KW-0539">Nucleus</keyword>
<dbReference type="GO" id="GO:0003677">
    <property type="term" value="F:DNA binding"/>
    <property type="evidence" value="ECO:0007669"/>
    <property type="project" value="UniProtKB-UniRule"/>
</dbReference>
<accession>A0AAW1PWJ6</accession>
<proteinExistence type="inferred from homology"/>
<keyword evidence="3 6" id="KW-0235">DNA replication</keyword>
<evidence type="ECO:0000313" key="8">
    <source>
        <dbReference type="EMBL" id="KAK9814165.1"/>
    </source>
</evidence>
<evidence type="ECO:0000256" key="3">
    <source>
        <dbReference type="ARBA" id="ARBA00022705"/>
    </source>
</evidence>
<dbReference type="Pfam" id="PF04042">
    <property type="entry name" value="DNA_pol_E_B"/>
    <property type="match status" value="1"/>
</dbReference>
<comment type="function">
    <text evidence="6">Participates in DNA repair and in chromosomal DNA replication.</text>
</comment>
<evidence type="ECO:0000256" key="5">
    <source>
        <dbReference type="ARBA" id="ARBA00023242"/>
    </source>
</evidence>
<dbReference type="GO" id="GO:0006261">
    <property type="term" value="P:DNA-templated DNA replication"/>
    <property type="evidence" value="ECO:0007669"/>
    <property type="project" value="InterPro"/>
</dbReference>
<dbReference type="Proteomes" id="UP001489004">
    <property type="component" value="Unassembled WGS sequence"/>
</dbReference>
<dbReference type="PIRSF" id="PIRSF000799">
    <property type="entry name" value="DNA_pol_eps_2"/>
    <property type="match status" value="1"/>
</dbReference>
<dbReference type="PANTHER" id="PTHR12708:SF0">
    <property type="entry name" value="DNA POLYMERASE EPSILON SUBUNIT 2"/>
    <property type="match status" value="1"/>
</dbReference>
<evidence type="ECO:0000256" key="6">
    <source>
        <dbReference type="PIRNR" id="PIRNR000799"/>
    </source>
</evidence>
<dbReference type="AlphaFoldDB" id="A0AAW1PWJ6"/>
<gene>
    <name evidence="8" type="ORF">WJX72_001491</name>
</gene>
<dbReference type="EMBL" id="JALJOR010000007">
    <property type="protein sequence ID" value="KAK9814165.1"/>
    <property type="molecule type" value="Genomic_DNA"/>
</dbReference>
<dbReference type="GO" id="GO:0008622">
    <property type="term" value="C:epsilon DNA polymerase complex"/>
    <property type="evidence" value="ECO:0007669"/>
    <property type="project" value="UniProtKB-UniRule"/>
</dbReference>
<dbReference type="Gene3D" id="3.60.21.60">
    <property type="match status" value="1"/>
</dbReference>